<dbReference type="RefSeq" id="WP_377503360.1">
    <property type="nucleotide sequence ID" value="NZ_JBHULU010000004.1"/>
</dbReference>
<proteinExistence type="predicted"/>
<gene>
    <name evidence="2" type="ORF">ACFSRY_03415</name>
</gene>
<evidence type="ECO:0008006" key="4">
    <source>
        <dbReference type="Google" id="ProtNLM"/>
    </source>
</evidence>
<feature type="chain" id="PRO_5047227242" description="Tissue inhibitor of metalloproteinase" evidence="1">
    <location>
        <begin position="23"/>
        <end position="123"/>
    </location>
</feature>
<keyword evidence="3" id="KW-1185">Reference proteome</keyword>
<evidence type="ECO:0000313" key="2">
    <source>
        <dbReference type="EMBL" id="MFD2512900.1"/>
    </source>
</evidence>
<name>A0ABW5ILL5_9BACT</name>
<dbReference type="EMBL" id="JBHULU010000004">
    <property type="protein sequence ID" value="MFD2512900.1"/>
    <property type="molecule type" value="Genomic_DNA"/>
</dbReference>
<organism evidence="2 3">
    <name type="scientific">Pontibacter locisalis</name>
    <dbReference type="NCBI Taxonomy" id="1719035"/>
    <lineage>
        <taxon>Bacteria</taxon>
        <taxon>Pseudomonadati</taxon>
        <taxon>Bacteroidota</taxon>
        <taxon>Cytophagia</taxon>
        <taxon>Cytophagales</taxon>
        <taxon>Hymenobacteraceae</taxon>
        <taxon>Pontibacter</taxon>
    </lineage>
</organism>
<accession>A0ABW5ILL5</accession>
<evidence type="ECO:0000256" key="1">
    <source>
        <dbReference type="SAM" id="SignalP"/>
    </source>
</evidence>
<reference evidence="3" key="1">
    <citation type="journal article" date="2019" name="Int. J. Syst. Evol. Microbiol.">
        <title>The Global Catalogue of Microorganisms (GCM) 10K type strain sequencing project: providing services to taxonomists for standard genome sequencing and annotation.</title>
        <authorList>
            <consortium name="The Broad Institute Genomics Platform"/>
            <consortium name="The Broad Institute Genome Sequencing Center for Infectious Disease"/>
            <person name="Wu L."/>
            <person name="Ma J."/>
        </authorList>
    </citation>
    <scope>NUCLEOTIDE SEQUENCE [LARGE SCALE GENOMIC DNA]</scope>
    <source>
        <strain evidence="3">KCTC 42498</strain>
    </source>
</reference>
<feature type="signal peptide" evidence="1">
    <location>
        <begin position="1"/>
        <end position="22"/>
    </location>
</feature>
<sequence>MKSFVYAALLYLVLSLLVMSCAETPPEPECVSAEVIGTDCNSDWYILKISEDDSSGKLTNGYVGQLQGGYVTTDNLPEELRKAGTQVEVALEIYNDHGPRCLTVTVMYPAVKVKRVCSSKNKI</sequence>
<dbReference type="PROSITE" id="PS51257">
    <property type="entry name" value="PROKAR_LIPOPROTEIN"/>
    <property type="match status" value="1"/>
</dbReference>
<dbReference type="Proteomes" id="UP001597544">
    <property type="component" value="Unassembled WGS sequence"/>
</dbReference>
<evidence type="ECO:0000313" key="3">
    <source>
        <dbReference type="Proteomes" id="UP001597544"/>
    </source>
</evidence>
<keyword evidence="1" id="KW-0732">Signal</keyword>
<protein>
    <recommendedName>
        <fullName evidence="4">Tissue inhibitor of metalloproteinase</fullName>
    </recommendedName>
</protein>
<comment type="caution">
    <text evidence="2">The sequence shown here is derived from an EMBL/GenBank/DDBJ whole genome shotgun (WGS) entry which is preliminary data.</text>
</comment>